<organism evidence="1 2">
    <name type="scientific">Mariniphaga anaerophila</name>
    <dbReference type="NCBI Taxonomy" id="1484053"/>
    <lineage>
        <taxon>Bacteria</taxon>
        <taxon>Pseudomonadati</taxon>
        <taxon>Bacteroidota</taxon>
        <taxon>Bacteroidia</taxon>
        <taxon>Marinilabiliales</taxon>
        <taxon>Prolixibacteraceae</taxon>
        <taxon>Mariniphaga</taxon>
    </lineage>
</organism>
<evidence type="ECO:0000313" key="2">
    <source>
        <dbReference type="Proteomes" id="UP000184164"/>
    </source>
</evidence>
<accession>A0A1M5ETB9</accession>
<gene>
    <name evidence="1" type="ORF">SAMN05444274_11017</name>
</gene>
<dbReference type="Proteomes" id="UP000184164">
    <property type="component" value="Unassembled WGS sequence"/>
</dbReference>
<dbReference type="EMBL" id="FQUM01000010">
    <property type="protein sequence ID" value="SHF82498.1"/>
    <property type="molecule type" value="Genomic_DNA"/>
</dbReference>
<protein>
    <submittedName>
        <fullName evidence="1">Uncharacterized protein</fullName>
    </submittedName>
</protein>
<dbReference type="STRING" id="1484053.SAMN05444274_11017"/>
<evidence type="ECO:0000313" key="1">
    <source>
        <dbReference type="EMBL" id="SHF82498.1"/>
    </source>
</evidence>
<sequence>MKFIRVQARRITENSQTKDLPKETEFFINSNIIKTIDPIDYKITLMEDEYNVHNDLVKIGIADYEISLVNHLDLDSLILK</sequence>
<name>A0A1M5ETB9_9BACT</name>
<proteinExistence type="predicted"/>
<keyword evidence="2" id="KW-1185">Reference proteome</keyword>
<dbReference type="AlphaFoldDB" id="A0A1M5ETB9"/>
<reference evidence="1 2" key="1">
    <citation type="submission" date="2016-11" db="EMBL/GenBank/DDBJ databases">
        <authorList>
            <person name="Jaros S."/>
            <person name="Januszkiewicz K."/>
            <person name="Wedrychowicz H."/>
        </authorList>
    </citation>
    <scope>NUCLEOTIDE SEQUENCE [LARGE SCALE GENOMIC DNA]</scope>
    <source>
        <strain evidence="1 2">DSM 26910</strain>
    </source>
</reference>